<proteinExistence type="predicted"/>
<keyword evidence="6 7" id="KW-0472">Membrane</keyword>
<feature type="transmembrane region" description="Helical" evidence="7">
    <location>
        <begin position="77"/>
        <end position="99"/>
    </location>
</feature>
<dbReference type="InterPro" id="IPR020846">
    <property type="entry name" value="MFS_dom"/>
</dbReference>
<feature type="transmembrane region" description="Helical" evidence="7">
    <location>
        <begin position="214"/>
        <end position="232"/>
    </location>
</feature>
<dbReference type="PANTHER" id="PTHR43266:SF2">
    <property type="entry name" value="MAJOR FACILITATOR SUPERFAMILY (MFS) PROFILE DOMAIN-CONTAINING PROTEIN"/>
    <property type="match status" value="1"/>
</dbReference>
<gene>
    <name evidence="9" type="ORF">E2L03_10165</name>
</gene>
<keyword evidence="3" id="KW-1003">Cell membrane</keyword>
<feature type="transmembrane region" description="Helical" evidence="7">
    <location>
        <begin position="306"/>
        <end position="328"/>
    </location>
</feature>
<dbReference type="GO" id="GO:0005886">
    <property type="term" value="C:plasma membrane"/>
    <property type="evidence" value="ECO:0007669"/>
    <property type="project" value="UniProtKB-SubCell"/>
</dbReference>
<keyword evidence="5 7" id="KW-1133">Transmembrane helix</keyword>
<feature type="transmembrane region" description="Helical" evidence="7">
    <location>
        <begin position="281"/>
        <end position="300"/>
    </location>
</feature>
<feature type="transmembrane region" description="Helical" evidence="7">
    <location>
        <begin position="162"/>
        <end position="180"/>
    </location>
</feature>
<dbReference type="PROSITE" id="PS50850">
    <property type="entry name" value="MFS"/>
    <property type="match status" value="1"/>
</dbReference>
<evidence type="ECO:0000256" key="5">
    <source>
        <dbReference type="ARBA" id="ARBA00022989"/>
    </source>
</evidence>
<dbReference type="AlphaFoldDB" id="A0A4Y7WN59"/>
<keyword evidence="4 7" id="KW-0812">Transmembrane</keyword>
<evidence type="ECO:0000313" key="9">
    <source>
        <dbReference type="EMBL" id="TES49807.1"/>
    </source>
</evidence>
<feature type="transmembrane region" description="Helical" evidence="7">
    <location>
        <begin position="349"/>
        <end position="366"/>
    </location>
</feature>
<dbReference type="GO" id="GO:0022857">
    <property type="term" value="F:transmembrane transporter activity"/>
    <property type="evidence" value="ECO:0007669"/>
    <property type="project" value="InterPro"/>
</dbReference>
<dbReference type="SUPFAM" id="SSF103473">
    <property type="entry name" value="MFS general substrate transporter"/>
    <property type="match status" value="1"/>
</dbReference>
<evidence type="ECO:0000256" key="2">
    <source>
        <dbReference type="ARBA" id="ARBA00022448"/>
    </source>
</evidence>
<evidence type="ECO:0000256" key="3">
    <source>
        <dbReference type="ARBA" id="ARBA00022475"/>
    </source>
</evidence>
<feature type="transmembrane region" description="Helical" evidence="7">
    <location>
        <begin position="135"/>
        <end position="156"/>
    </location>
</feature>
<keyword evidence="2" id="KW-0813">Transport</keyword>
<feature type="transmembrane region" description="Helical" evidence="7">
    <location>
        <begin position="252"/>
        <end position="274"/>
    </location>
</feature>
<evidence type="ECO:0000256" key="1">
    <source>
        <dbReference type="ARBA" id="ARBA00004651"/>
    </source>
</evidence>
<name>A0A4Y7WN59_9BACI</name>
<feature type="transmembrane region" description="Helical" evidence="7">
    <location>
        <begin position="372"/>
        <end position="391"/>
    </location>
</feature>
<sequence length="408" mass="45174">MKSWKQPALLLTTTGLSAIGDFIYLIVMNILVFQLTGSAVAVAGFWIISPLVNIVTKFWTGSFIDYRSKRQIMMATYIIRAIGIALIPFAPTMFAIYVILVGLSVSQSFFFPASLTYTTMLVPMEKRKRFNAIRAFVSSSAFIIGPAIGGALILLFSTSVTLWINACLFLLAFALLTCLPEERKGDIQTKPPRLTLALIKSDVMVVFSFVKKQSYVMGIYIAFQVTFLFSFPMDVQEVVFIQNAVGLSELDYSLLVSITGIGACGSAILLSVFANRFPLRWMIASGMVFTTLGYVLYAVSWSFTSIAIGFVILGFFNVIVNAGMTTFYQNHVPVTMMGRVTSMVQLGQSIGQVFLVIVTGITIDMLSLRTTIVALSLFMTIVAIGFAIQVLRKKHRRYFIEQEIVNRA</sequence>
<feature type="transmembrane region" description="Helical" evidence="7">
    <location>
        <begin position="105"/>
        <end position="123"/>
    </location>
</feature>
<dbReference type="RefSeq" id="WP_055735630.1">
    <property type="nucleotide sequence ID" value="NZ_LDIM01000006.1"/>
</dbReference>
<dbReference type="Proteomes" id="UP000298210">
    <property type="component" value="Unassembled WGS sequence"/>
</dbReference>
<dbReference type="PRINTS" id="PR00173">
    <property type="entry name" value="EDTRNSPORT"/>
</dbReference>
<comment type="caution">
    <text evidence="9">The sequence shown here is derived from an EMBL/GenBank/DDBJ whole genome shotgun (WGS) entry which is preliminary data.</text>
</comment>
<dbReference type="InterPro" id="IPR036259">
    <property type="entry name" value="MFS_trans_sf"/>
</dbReference>
<evidence type="ECO:0000259" key="8">
    <source>
        <dbReference type="PROSITE" id="PS50850"/>
    </source>
</evidence>
<organism evidence="9 10">
    <name type="scientific">Shouchella lehensis</name>
    <dbReference type="NCBI Taxonomy" id="300825"/>
    <lineage>
        <taxon>Bacteria</taxon>
        <taxon>Bacillati</taxon>
        <taxon>Bacillota</taxon>
        <taxon>Bacilli</taxon>
        <taxon>Bacillales</taxon>
        <taxon>Bacillaceae</taxon>
        <taxon>Shouchella</taxon>
    </lineage>
</organism>
<evidence type="ECO:0000313" key="10">
    <source>
        <dbReference type="Proteomes" id="UP000298210"/>
    </source>
</evidence>
<feature type="transmembrane region" description="Helical" evidence="7">
    <location>
        <begin position="30"/>
        <end position="56"/>
    </location>
</feature>
<protein>
    <submittedName>
        <fullName evidence="9">MFS transporter</fullName>
    </submittedName>
</protein>
<dbReference type="Pfam" id="PF07690">
    <property type="entry name" value="MFS_1"/>
    <property type="match status" value="2"/>
</dbReference>
<evidence type="ECO:0000256" key="6">
    <source>
        <dbReference type="ARBA" id="ARBA00023136"/>
    </source>
</evidence>
<comment type="subcellular location">
    <subcellularLocation>
        <location evidence="1">Cell membrane</location>
        <topology evidence="1">Multi-pass membrane protein</topology>
    </subcellularLocation>
</comment>
<reference evidence="9 10" key="1">
    <citation type="submission" date="2019-03" db="EMBL/GenBank/DDBJ databases">
        <authorList>
            <person name="Liu G."/>
        </authorList>
    </citation>
    <scope>NUCLEOTIDE SEQUENCE [LARGE SCALE GENOMIC DNA]</scope>
    <source>
        <strain evidence="9 10">DSM 19099</strain>
    </source>
</reference>
<evidence type="ECO:0000256" key="7">
    <source>
        <dbReference type="SAM" id="Phobius"/>
    </source>
</evidence>
<dbReference type="PANTHER" id="PTHR43266">
    <property type="entry name" value="MACROLIDE-EFFLUX PROTEIN"/>
    <property type="match status" value="1"/>
</dbReference>
<dbReference type="CDD" id="cd06173">
    <property type="entry name" value="MFS_MefA_like"/>
    <property type="match status" value="1"/>
</dbReference>
<evidence type="ECO:0000256" key="4">
    <source>
        <dbReference type="ARBA" id="ARBA00022692"/>
    </source>
</evidence>
<feature type="domain" description="Major facilitator superfamily (MFS) profile" evidence="8">
    <location>
        <begin position="1"/>
        <end position="397"/>
    </location>
</feature>
<dbReference type="EMBL" id="SNUX01000002">
    <property type="protein sequence ID" value="TES49807.1"/>
    <property type="molecule type" value="Genomic_DNA"/>
</dbReference>
<dbReference type="Gene3D" id="1.20.1250.20">
    <property type="entry name" value="MFS general substrate transporter like domains"/>
    <property type="match status" value="1"/>
</dbReference>
<dbReference type="InterPro" id="IPR011701">
    <property type="entry name" value="MFS"/>
</dbReference>
<accession>A0A4Y7WN59</accession>